<gene>
    <name evidence="2" type="ORF">CB0940_11217</name>
</gene>
<accession>A0A2G5HDS0</accession>
<evidence type="ECO:0000256" key="1">
    <source>
        <dbReference type="SAM" id="Phobius"/>
    </source>
</evidence>
<dbReference type="Proteomes" id="UP000230605">
    <property type="component" value="Chromosome 9"/>
</dbReference>
<proteinExistence type="predicted"/>
<protein>
    <submittedName>
        <fullName evidence="2">Uncharacterized protein</fullName>
    </submittedName>
</protein>
<dbReference type="AlphaFoldDB" id="A0A2G5HDS0"/>
<organism evidence="2 3">
    <name type="scientific">Cercospora beticola</name>
    <name type="common">Sugarbeet leaf spot fungus</name>
    <dbReference type="NCBI Taxonomy" id="122368"/>
    <lineage>
        <taxon>Eukaryota</taxon>
        <taxon>Fungi</taxon>
        <taxon>Dikarya</taxon>
        <taxon>Ascomycota</taxon>
        <taxon>Pezizomycotina</taxon>
        <taxon>Dothideomycetes</taxon>
        <taxon>Dothideomycetidae</taxon>
        <taxon>Mycosphaerellales</taxon>
        <taxon>Mycosphaerellaceae</taxon>
        <taxon>Cercospora</taxon>
    </lineage>
</organism>
<reference evidence="2 3" key="1">
    <citation type="submission" date="2015-10" db="EMBL/GenBank/DDBJ databases">
        <title>The cercosporin biosynthetic gene cluster was horizontally transferred to several fungal lineages and shown to be expanded in Cercospora beticola based on microsynteny with recipient genomes.</title>
        <authorList>
            <person name="De Jonge R."/>
            <person name="Ebert M.K."/>
            <person name="Suttle J.C."/>
            <person name="Jurick Ii W.M."/>
            <person name="Secor G.A."/>
            <person name="Thomma B.P."/>
            <person name="Van De Peer Y."/>
            <person name="Bolton M.D."/>
        </authorList>
    </citation>
    <scope>NUCLEOTIDE SEQUENCE [LARGE SCALE GENOMIC DNA]</scope>
    <source>
        <strain evidence="2 3">09-40</strain>
    </source>
</reference>
<sequence length="136" mass="14971">MMELSYGIAISVLTAVVFTWGCSFTKLLRSTAWSKQSLPDAKTFTTTLHNLRSSLTRIHGLPCGRYAENKKTHLAECLWQGTKGTGSSRSLSALDILLTPILGLHLLTQAMLWQPHGKDDPELIVTHSHSNPLTNS</sequence>
<dbReference type="EMBL" id="LKMD01000107">
    <property type="protein sequence ID" value="PIA90645.1"/>
    <property type="molecule type" value="Genomic_DNA"/>
</dbReference>
<evidence type="ECO:0000313" key="3">
    <source>
        <dbReference type="Proteomes" id="UP000230605"/>
    </source>
</evidence>
<evidence type="ECO:0000313" key="2">
    <source>
        <dbReference type="EMBL" id="PIA90645.1"/>
    </source>
</evidence>
<feature type="transmembrane region" description="Helical" evidence="1">
    <location>
        <begin position="6"/>
        <end position="28"/>
    </location>
</feature>
<comment type="caution">
    <text evidence="2">The sequence shown here is derived from an EMBL/GenBank/DDBJ whole genome shotgun (WGS) entry which is preliminary data.</text>
</comment>
<name>A0A2G5HDS0_CERBT</name>
<keyword evidence="1" id="KW-0812">Transmembrane</keyword>
<keyword evidence="1" id="KW-1133">Transmembrane helix</keyword>
<keyword evidence="1" id="KW-0472">Membrane</keyword>